<organism evidence="2 3">
    <name type="scientific">Xylocopilactobacillus apis</name>
    <dbReference type="NCBI Taxonomy" id="2932183"/>
    <lineage>
        <taxon>Bacteria</taxon>
        <taxon>Bacillati</taxon>
        <taxon>Bacillota</taxon>
        <taxon>Bacilli</taxon>
        <taxon>Lactobacillales</taxon>
        <taxon>Lactobacillaceae</taxon>
        <taxon>Xylocopilactobacillus</taxon>
    </lineage>
</organism>
<proteinExistence type="predicted"/>
<gene>
    <name evidence="2" type="ORF">KIMC2_16550</name>
</gene>
<sequence length="1095" mass="117961">MVAISGGGHLANPVKSVWGDPLQQKSLIQPRSGLSPINIGSGDSQNFFATVGSAVAKVNDDGTWDTILINEPISWQVGAVTLNSTVDMSQDFNFSWDLKIDRPSWTYLCDGLGFSLHPLYRPGDKIVDSLEKIDYILPSIFGRHSDGSSVTSSSDLDIGQNLHSIGYSGSQLGISDLMNAIAFKIDTYLDGSNLVGLNYIPGTPYGSSQHAYNGVLEPDDRFASGSPEQIDNSYGAFISTDSNGYSGKSQYSAPLNGYPLTSKNDSFGNVSGTSMKVVDNSWHPMSISYSASTYTLKVVIGDPATSGAVWNKILTTGERRVLRDRKNWAFSILGATGLGVEGNTIKNVRGTFTPGDPVITTRYVDENGNNLQPVKSTILSDWQVQHPGSTQFVDTSSPAIIVKNGKTYRRAQVNGTFFDNGTRLNKRLGTPGSGGTVTNSGNNTTVTTDFSGVTFVNYVYRQELPANSTDVTADLQMSVNSGAFLKTASIRPGDNIAFKYTAKNNVIPIWSKVTAVQSLGGLFTPVGSLPVDVTQKAGLLYVPLKLGSTNDLKLGETGNNTVTMKYNGANNAQLTADDAGQITITNTPVSPNAAPLTKIVSKVSIYDQSNQLIDENGDPVFGSYFYNSSNNQAPLSSTDPVYNTGNYAPVTDSVTLNDQGWWYLDPITKVLTIYPHELNGALDTAGQSVWPWHGQAAEITKVVIKPGVTARGSLHNLFTDLTNATAVEGLDALNTSDVTDMNAMFSHCQSLTSLDVSHFNTANVTDMNSMFNYCTSLNSLNVSSFGTNKVTSMRGMFQACTNITELDLSNFNTGLVQDFSFMFNEMHGLKKLNVTSFNTTSATDMTVMFAHMNVLPNLDLSSFNTSNVTTMTSMFEGSPKLWQLTLGGSTKLASDNGLTDPALQTEISDAGVTYYVTNPQWREVGNGTVHEPAGNAKTAAQIAAESQTATATRTYVWDQVGKQTITATNGIDFGSHQAPLQHEEYNSSSQSFNLTDNRNVRNGKRWQITAEVSKQFELNTDSTKKIIGNPLYYHSGGVTTNLTSTAQAVYNGTAGTGYQDTLSIPWELSFKAKPSDIPAPGQYKATVTYTLVNIP</sequence>
<protein>
    <recommendedName>
        <fullName evidence="4">Surface protein</fullName>
    </recommendedName>
</protein>
<dbReference type="AlphaFoldDB" id="A0AAU9DTJ0"/>
<evidence type="ECO:0000256" key="1">
    <source>
        <dbReference type="SAM" id="MobiDB-lite"/>
    </source>
</evidence>
<accession>A0AAU9DTJ0</accession>
<dbReference type="InterPro" id="IPR013320">
    <property type="entry name" value="ConA-like_dom_sf"/>
</dbReference>
<dbReference type="SUPFAM" id="SSF49899">
    <property type="entry name" value="Concanavalin A-like lectins/glucanases"/>
    <property type="match status" value="1"/>
</dbReference>
<dbReference type="InterPro" id="IPR011889">
    <property type="entry name" value="Liste_lipo_26"/>
</dbReference>
<dbReference type="EMBL" id="AP026801">
    <property type="protein sequence ID" value="BDR57093.1"/>
    <property type="molecule type" value="Genomic_DNA"/>
</dbReference>
<dbReference type="InterPro" id="IPR032675">
    <property type="entry name" value="LRR_dom_sf"/>
</dbReference>
<reference evidence="2 3" key="1">
    <citation type="journal article" date="2023" name="Microbiol. Spectr.">
        <title>Symbiosis of Carpenter Bees with Uncharacterized Lactic Acid Bacteria Showing NAD Auxotrophy.</title>
        <authorList>
            <person name="Kawasaki S."/>
            <person name="Ozawa K."/>
            <person name="Mori T."/>
            <person name="Yamamoto A."/>
            <person name="Ito M."/>
            <person name="Ohkuma M."/>
            <person name="Sakamoto M."/>
            <person name="Matsutani M."/>
        </authorList>
    </citation>
    <scope>NUCLEOTIDE SEQUENCE [LARGE SCALE GENOMIC DNA]</scope>
    <source>
        <strain evidence="2 3">KimC2</strain>
    </source>
</reference>
<dbReference type="Pfam" id="PF03382">
    <property type="entry name" value="DUF285"/>
    <property type="match status" value="1"/>
</dbReference>
<evidence type="ECO:0008006" key="4">
    <source>
        <dbReference type="Google" id="ProtNLM"/>
    </source>
</evidence>
<evidence type="ECO:0000313" key="3">
    <source>
        <dbReference type="Proteomes" id="UP001321804"/>
    </source>
</evidence>
<dbReference type="Proteomes" id="UP001321804">
    <property type="component" value="Chromosome"/>
</dbReference>
<dbReference type="NCBIfam" id="TIGR02167">
    <property type="entry name" value="Liste_lipo_26"/>
    <property type="match status" value="5"/>
</dbReference>
<name>A0AAU9DTJ0_9LACO</name>
<dbReference type="Gene3D" id="2.60.120.200">
    <property type="match status" value="1"/>
</dbReference>
<feature type="region of interest" description="Disordered" evidence="1">
    <location>
        <begin position="422"/>
        <end position="443"/>
    </location>
</feature>
<dbReference type="SUPFAM" id="SSF52058">
    <property type="entry name" value="L domain-like"/>
    <property type="match status" value="1"/>
</dbReference>
<dbReference type="KEGG" id="xak:KIMC2_16550"/>
<dbReference type="RefSeq" id="WP_317695850.1">
    <property type="nucleotide sequence ID" value="NZ_AP026801.1"/>
</dbReference>
<dbReference type="InterPro" id="IPR005046">
    <property type="entry name" value="DUF285"/>
</dbReference>
<keyword evidence="3" id="KW-1185">Reference proteome</keyword>
<dbReference type="Gene3D" id="3.80.10.10">
    <property type="entry name" value="Ribonuclease Inhibitor"/>
    <property type="match status" value="1"/>
</dbReference>
<evidence type="ECO:0000313" key="2">
    <source>
        <dbReference type="EMBL" id="BDR57093.1"/>
    </source>
</evidence>